<gene>
    <name evidence="3" type="primary">echA8</name>
    <name evidence="3" type="ORF">ETAA8_38650</name>
</gene>
<evidence type="ECO:0000256" key="2">
    <source>
        <dbReference type="RuleBase" id="RU003707"/>
    </source>
</evidence>
<dbReference type="PANTHER" id="PTHR42964:SF1">
    <property type="entry name" value="POLYKETIDE BIOSYNTHESIS ENOYL-COA HYDRATASE PKSH-RELATED"/>
    <property type="match status" value="1"/>
</dbReference>
<dbReference type="InterPro" id="IPR014748">
    <property type="entry name" value="Enoyl-CoA_hydra_C"/>
</dbReference>
<dbReference type="PANTHER" id="PTHR42964">
    <property type="entry name" value="ENOYL-COA HYDRATASE"/>
    <property type="match status" value="1"/>
</dbReference>
<dbReference type="Gene3D" id="1.10.12.10">
    <property type="entry name" value="Lyase 2-enoyl-coa Hydratase, Chain A, domain 2"/>
    <property type="match status" value="1"/>
</dbReference>
<dbReference type="EC" id="4.2.1.17" evidence="3"/>
<evidence type="ECO:0000256" key="1">
    <source>
        <dbReference type="ARBA" id="ARBA00005254"/>
    </source>
</evidence>
<organism evidence="3 4">
    <name type="scientific">Anatilimnocola aggregata</name>
    <dbReference type="NCBI Taxonomy" id="2528021"/>
    <lineage>
        <taxon>Bacteria</taxon>
        <taxon>Pseudomonadati</taxon>
        <taxon>Planctomycetota</taxon>
        <taxon>Planctomycetia</taxon>
        <taxon>Pirellulales</taxon>
        <taxon>Pirellulaceae</taxon>
        <taxon>Anatilimnocola</taxon>
    </lineage>
</organism>
<dbReference type="OrthoDB" id="370015at2"/>
<dbReference type="InterPro" id="IPR051683">
    <property type="entry name" value="Enoyl-CoA_Hydratase/Isomerase"/>
</dbReference>
<proteinExistence type="inferred from homology"/>
<dbReference type="InterPro" id="IPR018376">
    <property type="entry name" value="Enoyl-CoA_hyd/isom_CS"/>
</dbReference>
<reference evidence="3 4" key="1">
    <citation type="submission" date="2019-02" db="EMBL/GenBank/DDBJ databases">
        <title>Deep-cultivation of Planctomycetes and their phenomic and genomic characterization uncovers novel biology.</title>
        <authorList>
            <person name="Wiegand S."/>
            <person name="Jogler M."/>
            <person name="Boedeker C."/>
            <person name="Pinto D."/>
            <person name="Vollmers J."/>
            <person name="Rivas-Marin E."/>
            <person name="Kohn T."/>
            <person name="Peeters S.H."/>
            <person name="Heuer A."/>
            <person name="Rast P."/>
            <person name="Oberbeckmann S."/>
            <person name="Bunk B."/>
            <person name="Jeske O."/>
            <person name="Meyerdierks A."/>
            <person name="Storesund J.E."/>
            <person name="Kallscheuer N."/>
            <person name="Luecker S."/>
            <person name="Lage O.M."/>
            <person name="Pohl T."/>
            <person name="Merkel B.J."/>
            <person name="Hornburger P."/>
            <person name="Mueller R.-W."/>
            <person name="Bruemmer F."/>
            <person name="Labrenz M."/>
            <person name="Spormann A.M."/>
            <person name="Op den Camp H."/>
            <person name="Overmann J."/>
            <person name="Amann R."/>
            <person name="Jetten M.S.M."/>
            <person name="Mascher T."/>
            <person name="Medema M.H."/>
            <person name="Devos D.P."/>
            <person name="Kaster A.-K."/>
            <person name="Ovreas L."/>
            <person name="Rohde M."/>
            <person name="Galperin M.Y."/>
            <person name="Jogler C."/>
        </authorList>
    </citation>
    <scope>NUCLEOTIDE SEQUENCE [LARGE SCALE GENOMIC DNA]</scope>
    <source>
        <strain evidence="3 4">ETA_A8</strain>
    </source>
</reference>
<evidence type="ECO:0000313" key="4">
    <source>
        <dbReference type="Proteomes" id="UP000315017"/>
    </source>
</evidence>
<dbReference type="KEGG" id="aagg:ETAA8_38650"/>
<protein>
    <submittedName>
        <fullName evidence="3">Putative enoyl-CoA hydratase echA8</fullName>
        <ecNumber evidence="3">4.2.1.17</ecNumber>
    </submittedName>
</protein>
<dbReference type="CDD" id="cd06558">
    <property type="entry name" value="crotonase-like"/>
    <property type="match status" value="1"/>
</dbReference>
<dbReference type="Gene3D" id="3.90.226.10">
    <property type="entry name" value="2-enoyl-CoA Hydratase, Chain A, domain 1"/>
    <property type="match status" value="1"/>
</dbReference>
<evidence type="ECO:0000313" key="3">
    <source>
        <dbReference type="EMBL" id="QDU28760.1"/>
    </source>
</evidence>
<dbReference type="PROSITE" id="PS00166">
    <property type="entry name" value="ENOYL_COA_HYDRATASE"/>
    <property type="match status" value="1"/>
</dbReference>
<dbReference type="EMBL" id="CP036274">
    <property type="protein sequence ID" value="QDU28760.1"/>
    <property type="molecule type" value="Genomic_DNA"/>
</dbReference>
<accession>A0A517YEV5</accession>
<dbReference type="Proteomes" id="UP000315017">
    <property type="component" value="Chromosome"/>
</dbReference>
<dbReference type="AlphaFoldDB" id="A0A517YEV5"/>
<comment type="similarity">
    <text evidence="1 2">Belongs to the enoyl-CoA hydratase/isomerase family.</text>
</comment>
<keyword evidence="3" id="KW-0456">Lyase</keyword>
<keyword evidence="4" id="KW-1185">Reference proteome</keyword>
<dbReference type="InterPro" id="IPR001753">
    <property type="entry name" value="Enoyl-CoA_hydra/iso"/>
</dbReference>
<sequence length="258" mass="27726">MTVIVKKNVPSGTIILSRPEKRNALTRQMLTEISQAFTDLHGEKQVRAVILTGAGSAFCAGMDLAEMQQTASQPDAQEQWYRDSLQYRELIEQMLQFPKPIIAAVNGPAMAGGAGLVLASDLVVATASAMFGLPEPKRGIVAGIVSPLLAFRIGGGAATHLLLRANTIEAQQALSRGIYHEIVADDLIWASSHELAKEIAQSAPEAIQLTKRMIYENIGEQLLTQLSAGAAMSATARTTEAAAEGLTAFFEKRNPKWK</sequence>
<dbReference type="Pfam" id="PF00378">
    <property type="entry name" value="ECH_1"/>
    <property type="match status" value="1"/>
</dbReference>
<dbReference type="InterPro" id="IPR029045">
    <property type="entry name" value="ClpP/crotonase-like_dom_sf"/>
</dbReference>
<dbReference type="GO" id="GO:0004300">
    <property type="term" value="F:enoyl-CoA hydratase activity"/>
    <property type="evidence" value="ECO:0007669"/>
    <property type="project" value="UniProtKB-EC"/>
</dbReference>
<dbReference type="SUPFAM" id="SSF52096">
    <property type="entry name" value="ClpP/crotonase"/>
    <property type="match status" value="1"/>
</dbReference>
<dbReference type="RefSeq" id="WP_145091581.1">
    <property type="nucleotide sequence ID" value="NZ_CP036274.1"/>
</dbReference>
<name>A0A517YEV5_9BACT</name>